<sequence length="436" mass="48312">MADPDGHQLMVNKWGRLGHALEAMGSEAQRRILEDATRVVADLTELGLRPFAVGGTLLGGVRDGKLLPHDDDADIAYLSSHTNPADVALESLRVGHRLSDLGYQVLHHSAVHMQLTFPGVANTSEPASGPGHYIDVFAAFFTSDGNINQPFHVRAPMTEAQMLPFGSVALDGFEFPAPADVDHWLTINYDKKWRTPIPGFKIVTPLETRRRFEPWFGGFNFQREYWDDRFASGQSSAEWQTGRDWLVGQDFDTPFIVDLGCGLGELSRQLMQKQPSRQVLGLDFSTAALDRAAATPASNLSFGRLNLNRLQSIALTRRFSITGPFSVVANHLFEELGHHARENAWRITRMSLRSGGSVFFVFNARPAADVSIDDPSGWHLTRDQVIAEAARFGLTVDFVSLDSQSDREPVGAQVRLADPEPELRTNDAMHTSRRTP</sequence>
<keyword evidence="3" id="KW-0489">Methyltransferase</keyword>
<evidence type="ECO:0000259" key="2">
    <source>
        <dbReference type="Pfam" id="PF13649"/>
    </source>
</evidence>
<dbReference type="GO" id="GO:0008168">
    <property type="term" value="F:methyltransferase activity"/>
    <property type="evidence" value="ECO:0007669"/>
    <property type="project" value="UniProtKB-KW"/>
</dbReference>
<dbReference type="EMBL" id="CP049863">
    <property type="protein sequence ID" value="QIK63011.1"/>
    <property type="molecule type" value="Genomic_DNA"/>
</dbReference>
<name>A0A6G7XF69_9MICO</name>
<dbReference type="Pfam" id="PF13649">
    <property type="entry name" value="Methyltransf_25"/>
    <property type="match status" value="1"/>
</dbReference>
<dbReference type="InterPro" id="IPR052942">
    <property type="entry name" value="LPS_cholinephosphotransferase"/>
</dbReference>
<feature type="compositionally biased region" description="Basic and acidic residues" evidence="1">
    <location>
        <begin position="417"/>
        <end position="427"/>
    </location>
</feature>
<evidence type="ECO:0000256" key="1">
    <source>
        <dbReference type="SAM" id="MobiDB-lite"/>
    </source>
</evidence>
<gene>
    <name evidence="3" type="ORF">G7068_07235</name>
</gene>
<dbReference type="Gene3D" id="3.40.50.150">
    <property type="entry name" value="Vaccinia Virus protein VP39"/>
    <property type="match status" value="1"/>
</dbReference>
<protein>
    <submittedName>
        <fullName evidence="3">Methyltransferase domain-containing protein</fullName>
    </submittedName>
</protein>
<keyword evidence="4" id="KW-1185">Reference proteome</keyword>
<dbReference type="RefSeq" id="WP_166290627.1">
    <property type="nucleotide sequence ID" value="NZ_CP049863.1"/>
</dbReference>
<reference evidence="3 4" key="1">
    <citation type="submission" date="2020-03" db="EMBL/GenBank/DDBJ databases">
        <title>Leucobacter sp. nov., isolated from beetles.</title>
        <authorList>
            <person name="Hyun D.-W."/>
            <person name="Bae J.-W."/>
        </authorList>
    </citation>
    <scope>NUCLEOTIDE SEQUENCE [LARGE SCALE GENOMIC DNA]</scope>
    <source>
        <strain evidence="3 4">HDW9C</strain>
    </source>
</reference>
<proteinExistence type="predicted"/>
<evidence type="ECO:0000313" key="3">
    <source>
        <dbReference type="EMBL" id="QIK63011.1"/>
    </source>
</evidence>
<accession>A0A6G7XF69</accession>
<dbReference type="Proteomes" id="UP000502677">
    <property type="component" value="Chromosome"/>
</dbReference>
<feature type="domain" description="Methyltransferase" evidence="2">
    <location>
        <begin position="256"/>
        <end position="356"/>
    </location>
</feature>
<dbReference type="PANTHER" id="PTHR43404">
    <property type="entry name" value="LIPOPOLYSACCHARIDE CHOLINEPHOSPHOTRANSFERASE LICD"/>
    <property type="match status" value="1"/>
</dbReference>
<dbReference type="InterPro" id="IPR041698">
    <property type="entry name" value="Methyltransf_25"/>
</dbReference>
<dbReference type="GO" id="GO:0032259">
    <property type="term" value="P:methylation"/>
    <property type="evidence" value="ECO:0007669"/>
    <property type="project" value="UniProtKB-KW"/>
</dbReference>
<dbReference type="InterPro" id="IPR029063">
    <property type="entry name" value="SAM-dependent_MTases_sf"/>
</dbReference>
<dbReference type="AlphaFoldDB" id="A0A6G7XF69"/>
<dbReference type="CDD" id="cd02440">
    <property type="entry name" value="AdoMet_MTases"/>
    <property type="match status" value="1"/>
</dbReference>
<dbReference type="SUPFAM" id="SSF53335">
    <property type="entry name" value="S-adenosyl-L-methionine-dependent methyltransferases"/>
    <property type="match status" value="1"/>
</dbReference>
<feature type="region of interest" description="Disordered" evidence="1">
    <location>
        <begin position="407"/>
        <end position="436"/>
    </location>
</feature>
<dbReference type="PANTHER" id="PTHR43404:SF1">
    <property type="entry name" value="MNN4P"/>
    <property type="match status" value="1"/>
</dbReference>
<dbReference type="KEGG" id="lvi:G7068_07235"/>
<evidence type="ECO:0000313" key="4">
    <source>
        <dbReference type="Proteomes" id="UP000502677"/>
    </source>
</evidence>
<organism evidence="3 4">
    <name type="scientific">Leucobacter viscericola</name>
    <dbReference type="NCBI Taxonomy" id="2714935"/>
    <lineage>
        <taxon>Bacteria</taxon>
        <taxon>Bacillati</taxon>
        <taxon>Actinomycetota</taxon>
        <taxon>Actinomycetes</taxon>
        <taxon>Micrococcales</taxon>
        <taxon>Microbacteriaceae</taxon>
        <taxon>Leucobacter</taxon>
    </lineage>
</organism>
<keyword evidence="3" id="KW-0808">Transferase</keyword>